<name>A0AAE0B1R8_9ROSI</name>
<dbReference type="InterPro" id="IPR043502">
    <property type="entry name" value="DNA/RNA_pol_sf"/>
</dbReference>
<evidence type="ECO:0000313" key="3">
    <source>
        <dbReference type="Proteomes" id="UP001281410"/>
    </source>
</evidence>
<organism evidence="2 3">
    <name type="scientific">Dipteronia sinensis</name>
    <dbReference type="NCBI Taxonomy" id="43782"/>
    <lineage>
        <taxon>Eukaryota</taxon>
        <taxon>Viridiplantae</taxon>
        <taxon>Streptophyta</taxon>
        <taxon>Embryophyta</taxon>
        <taxon>Tracheophyta</taxon>
        <taxon>Spermatophyta</taxon>
        <taxon>Magnoliopsida</taxon>
        <taxon>eudicotyledons</taxon>
        <taxon>Gunneridae</taxon>
        <taxon>Pentapetalae</taxon>
        <taxon>rosids</taxon>
        <taxon>malvids</taxon>
        <taxon>Sapindales</taxon>
        <taxon>Sapindaceae</taxon>
        <taxon>Hippocastanoideae</taxon>
        <taxon>Acereae</taxon>
        <taxon>Dipteronia</taxon>
    </lineage>
</organism>
<dbReference type="InterPro" id="IPR000477">
    <property type="entry name" value="RT_dom"/>
</dbReference>
<reference evidence="2" key="1">
    <citation type="journal article" date="2023" name="Plant J.">
        <title>Genome sequences and population genomics provide insights into the demographic history, inbreeding, and mutation load of two 'living fossil' tree species of Dipteronia.</title>
        <authorList>
            <person name="Feng Y."/>
            <person name="Comes H.P."/>
            <person name="Chen J."/>
            <person name="Zhu S."/>
            <person name="Lu R."/>
            <person name="Zhang X."/>
            <person name="Li P."/>
            <person name="Qiu J."/>
            <person name="Olsen K.M."/>
            <person name="Qiu Y."/>
        </authorList>
    </citation>
    <scope>NUCLEOTIDE SEQUENCE</scope>
    <source>
        <strain evidence="2">NBL</strain>
    </source>
</reference>
<dbReference type="SUPFAM" id="SSF56672">
    <property type="entry name" value="DNA/RNA polymerases"/>
    <property type="match status" value="1"/>
</dbReference>
<comment type="caution">
    <text evidence="2">The sequence shown here is derived from an EMBL/GenBank/DDBJ whole genome shotgun (WGS) entry which is preliminary data.</text>
</comment>
<gene>
    <name evidence="2" type="ORF">Dsin_007577</name>
</gene>
<dbReference type="PANTHER" id="PTHR31635:SF196">
    <property type="entry name" value="REVERSE TRANSCRIPTASE DOMAIN-CONTAINING PROTEIN-RELATED"/>
    <property type="match status" value="1"/>
</dbReference>
<dbReference type="Pfam" id="PF00078">
    <property type="entry name" value="RVT_1"/>
    <property type="match status" value="1"/>
</dbReference>
<dbReference type="EMBL" id="JANJYJ010000002">
    <property type="protein sequence ID" value="KAK3227715.1"/>
    <property type="molecule type" value="Genomic_DNA"/>
</dbReference>
<dbReference type="AlphaFoldDB" id="A0AAE0B1R8"/>
<proteinExistence type="predicted"/>
<protein>
    <recommendedName>
        <fullName evidence="1">Reverse transcriptase domain-containing protein</fullName>
    </recommendedName>
</protein>
<keyword evidence="3" id="KW-1185">Reference proteome</keyword>
<evidence type="ECO:0000259" key="1">
    <source>
        <dbReference type="Pfam" id="PF00078"/>
    </source>
</evidence>
<feature type="domain" description="Reverse transcriptase" evidence="1">
    <location>
        <begin position="30"/>
        <end position="166"/>
    </location>
</feature>
<accession>A0AAE0B1R8</accession>
<sequence>MGFLREFHSNASVVKHLNKTFIAHIPNVSKPETVKDFHPIILVNSLYKVLAKILSNRMKKVMNSVIGETQMAFVKNSHIIDSFVIASEIIHKWKGNSTGGLLVKLDFEKAYDSVDHSFLDSTMKDMGFRFKWRNWISWCISSPSLVVLVNGSPTKEFFVEKGFAKGTRCRISFSIS</sequence>
<evidence type="ECO:0000313" key="2">
    <source>
        <dbReference type="EMBL" id="KAK3227715.1"/>
    </source>
</evidence>
<dbReference type="PANTHER" id="PTHR31635">
    <property type="entry name" value="REVERSE TRANSCRIPTASE DOMAIN-CONTAINING PROTEIN-RELATED"/>
    <property type="match status" value="1"/>
</dbReference>
<dbReference type="Proteomes" id="UP001281410">
    <property type="component" value="Unassembled WGS sequence"/>
</dbReference>